<gene>
    <name evidence="1" type="ordered locus">VIT_04s0044g00340</name>
</gene>
<sequence>MDDLPPGLIVWIIWRVIRSKFICRETKLNVSNICSGNDKPGSSNDICHGCFLKDGEISNWNNCGKS</sequence>
<proteinExistence type="predicted"/>
<dbReference type="PaxDb" id="29760-VIT_04s0044g00340.t01"/>
<evidence type="ECO:0000313" key="1">
    <source>
        <dbReference type="EMBL" id="CBI37622.3"/>
    </source>
</evidence>
<dbReference type="EMBL" id="FN596506">
    <property type="protein sequence ID" value="CBI37622.3"/>
    <property type="molecule type" value="Genomic_DNA"/>
</dbReference>
<organism evidence="1 2">
    <name type="scientific">Vitis vinifera</name>
    <name type="common">Grape</name>
    <dbReference type="NCBI Taxonomy" id="29760"/>
    <lineage>
        <taxon>Eukaryota</taxon>
        <taxon>Viridiplantae</taxon>
        <taxon>Streptophyta</taxon>
        <taxon>Embryophyta</taxon>
        <taxon>Tracheophyta</taxon>
        <taxon>Spermatophyta</taxon>
        <taxon>Magnoliopsida</taxon>
        <taxon>eudicotyledons</taxon>
        <taxon>Gunneridae</taxon>
        <taxon>Pentapetalae</taxon>
        <taxon>rosids</taxon>
        <taxon>Vitales</taxon>
        <taxon>Vitaceae</taxon>
        <taxon>Viteae</taxon>
        <taxon>Vitis</taxon>
    </lineage>
</organism>
<keyword evidence="2" id="KW-1185">Reference proteome</keyword>
<reference evidence="2" key="1">
    <citation type="journal article" date="2007" name="Nature">
        <title>The grapevine genome sequence suggests ancestral hexaploidization in major angiosperm phyla.</title>
        <authorList>
            <consortium name="The French-Italian Public Consortium for Grapevine Genome Characterization."/>
            <person name="Jaillon O."/>
            <person name="Aury J.-M."/>
            <person name="Noel B."/>
            <person name="Policriti A."/>
            <person name="Clepet C."/>
            <person name="Casagrande A."/>
            <person name="Choisne N."/>
            <person name="Aubourg S."/>
            <person name="Vitulo N."/>
            <person name="Jubin C."/>
            <person name="Vezzi A."/>
            <person name="Legeai F."/>
            <person name="Hugueney P."/>
            <person name="Dasilva C."/>
            <person name="Horner D."/>
            <person name="Mica E."/>
            <person name="Jublot D."/>
            <person name="Poulain J."/>
            <person name="Bruyere C."/>
            <person name="Billault A."/>
            <person name="Segurens B."/>
            <person name="Gouyvenoux M."/>
            <person name="Ugarte E."/>
            <person name="Cattonaro F."/>
            <person name="Anthouard V."/>
            <person name="Vico V."/>
            <person name="Del Fabbro C."/>
            <person name="Alaux M."/>
            <person name="Di Gaspero G."/>
            <person name="Dumas V."/>
            <person name="Felice N."/>
            <person name="Paillard S."/>
            <person name="Juman I."/>
            <person name="Moroldo M."/>
            <person name="Scalabrin S."/>
            <person name="Canaguier A."/>
            <person name="Le Clainche I."/>
            <person name="Malacrida G."/>
            <person name="Durand E."/>
            <person name="Pesole G."/>
            <person name="Laucou V."/>
            <person name="Chatelet P."/>
            <person name="Merdinoglu D."/>
            <person name="Delledonne M."/>
            <person name="Pezzotti M."/>
            <person name="Lecharny A."/>
            <person name="Scarpelli C."/>
            <person name="Artiguenave F."/>
            <person name="Pe M.E."/>
            <person name="Valle G."/>
            <person name="Morgante M."/>
            <person name="Caboche M."/>
            <person name="Adam-Blondon A.-F."/>
            <person name="Weissenbach J."/>
            <person name="Quetier F."/>
            <person name="Wincker P."/>
        </authorList>
    </citation>
    <scope>NUCLEOTIDE SEQUENCE [LARGE SCALE GENOMIC DNA]</scope>
    <source>
        <strain evidence="2">cv. Pinot noir / PN40024</strain>
    </source>
</reference>
<dbReference type="AlphaFoldDB" id="D7U446"/>
<accession>D7U446</accession>
<name>D7U446_VITVI</name>
<evidence type="ECO:0000313" key="2">
    <source>
        <dbReference type="Proteomes" id="UP000009183"/>
    </source>
</evidence>
<dbReference type="HOGENOM" id="CLU_2836477_0_0_1"/>
<protein>
    <submittedName>
        <fullName evidence="1">Uncharacterized protein</fullName>
    </submittedName>
</protein>
<dbReference type="Proteomes" id="UP000009183">
    <property type="component" value="Chromosome 4"/>
</dbReference>
<dbReference type="STRING" id="29760.D7U446"/>
<dbReference type="InParanoid" id="D7U446"/>